<dbReference type="PANTHER" id="PTHR42760:SF133">
    <property type="entry name" value="3-OXOACYL-[ACYL-CARRIER-PROTEIN] REDUCTASE"/>
    <property type="match status" value="1"/>
</dbReference>
<keyword evidence="2 3" id="KW-0560">Oxidoreductase</keyword>
<comment type="similarity">
    <text evidence="1">Belongs to the short-chain dehydrogenases/reductases (SDR) family.</text>
</comment>
<dbReference type="PROSITE" id="PS00061">
    <property type="entry name" value="ADH_SHORT"/>
    <property type="match status" value="1"/>
</dbReference>
<comment type="caution">
    <text evidence="3">The sequence shown here is derived from an EMBL/GenBank/DDBJ whole genome shotgun (WGS) entry which is preliminary data.</text>
</comment>
<accession>A0A7K0D9J9</accession>
<dbReference type="CDD" id="cd05233">
    <property type="entry name" value="SDR_c"/>
    <property type="match status" value="1"/>
</dbReference>
<dbReference type="AlphaFoldDB" id="A0A7K0D9J9"/>
<dbReference type="PRINTS" id="PR00081">
    <property type="entry name" value="GDHRDH"/>
</dbReference>
<dbReference type="InterPro" id="IPR002347">
    <property type="entry name" value="SDR_fam"/>
</dbReference>
<dbReference type="Proteomes" id="UP000438448">
    <property type="component" value="Unassembled WGS sequence"/>
</dbReference>
<evidence type="ECO:0000313" key="4">
    <source>
        <dbReference type="Proteomes" id="UP000438448"/>
    </source>
</evidence>
<dbReference type="EMBL" id="WEGK01000010">
    <property type="protein sequence ID" value="MQY21534.1"/>
    <property type="molecule type" value="Genomic_DNA"/>
</dbReference>
<dbReference type="InterPro" id="IPR036291">
    <property type="entry name" value="NAD(P)-bd_dom_sf"/>
</dbReference>
<dbReference type="InterPro" id="IPR020904">
    <property type="entry name" value="Sc_DH/Rdtase_CS"/>
</dbReference>
<dbReference type="FunFam" id="3.40.50.720:FF:000084">
    <property type="entry name" value="Short-chain dehydrogenase reductase"/>
    <property type="match status" value="1"/>
</dbReference>
<evidence type="ECO:0000256" key="1">
    <source>
        <dbReference type="ARBA" id="ARBA00006484"/>
    </source>
</evidence>
<protein>
    <submittedName>
        <fullName evidence="3">3-oxoacyl-[acyl-carrier-protein] reductase FabG</fullName>
        <ecNumber evidence="3">1.1.1.100</ecNumber>
    </submittedName>
</protein>
<dbReference type="OrthoDB" id="286404at2"/>
<evidence type="ECO:0000256" key="2">
    <source>
        <dbReference type="ARBA" id="ARBA00023002"/>
    </source>
</evidence>
<dbReference type="Pfam" id="PF13561">
    <property type="entry name" value="adh_short_C2"/>
    <property type="match status" value="1"/>
</dbReference>
<keyword evidence="4" id="KW-1185">Reference proteome</keyword>
<dbReference type="Gene3D" id="3.40.50.720">
    <property type="entry name" value="NAD(P)-binding Rossmann-like Domain"/>
    <property type="match status" value="1"/>
</dbReference>
<dbReference type="PRINTS" id="PR00080">
    <property type="entry name" value="SDRFAMILY"/>
</dbReference>
<evidence type="ECO:0000313" key="3">
    <source>
        <dbReference type="EMBL" id="MQY21534.1"/>
    </source>
</evidence>
<dbReference type="GO" id="GO:0004316">
    <property type="term" value="F:3-oxoacyl-[acyl-carrier-protein] reductase (NADPH) activity"/>
    <property type="evidence" value="ECO:0007669"/>
    <property type="project" value="UniProtKB-EC"/>
</dbReference>
<name>A0A7K0D9J9_9NOCA</name>
<proteinExistence type="inferred from homology"/>
<dbReference type="RefSeq" id="WP_153412369.1">
    <property type="nucleotide sequence ID" value="NZ_WEGK01000010.1"/>
</dbReference>
<reference evidence="3 4" key="1">
    <citation type="submission" date="2019-10" db="EMBL/GenBank/DDBJ databases">
        <title>Nocardia macrotermitis sp. nov. and Nocardia aurantia sp. nov., isolated from the gut of fungus growing-termite Macrotermes natalensis.</title>
        <authorList>
            <person name="Benndorf R."/>
            <person name="Schwitalla J."/>
            <person name="Martin K."/>
            <person name="De Beer W."/>
            <person name="Kaster A.-K."/>
            <person name="Vollmers J."/>
            <person name="Poulsen M."/>
            <person name="Beemelmanns C."/>
        </authorList>
    </citation>
    <scope>NUCLEOTIDE SEQUENCE [LARGE SCALE GENOMIC DNA]</scope>
    <source>
        <strain evidence="3 4">RB20</strain>
    </source>
</reference>
<organism evidence="3 4">
    <name type="scientific">Nocardia macrotermitis</name>
    <dbReference type="NCBI Taxonomy" id="2585198"/>
    <lineage>
        <taxon>Bacteria</taxon>
        <taxon>Bacillati</taxon>
        <taxon>Actinomycetota</taxon>
        <taxon>Actinomycetes</taxon>
        <taxon>Mycobacteriales</taxon>
        <taxon>Nocardiaceae</taxon>
        <taxon>Nocardia</taxon>
    </lineage>
</organism>
<dbReference type="PANTHER" id="PTHR42760">
    <property type="entry name" value="SHORT-CHAIN DEHYDROGENASES/REDUCTASES FAMILY MEMBER"/>
    <property type="match status" value="1"/>
</dbReference>
<dbReference type="EC" id="1.1.1.100" evidence="3"/>
<dbReference type="SUPFAM" id="SSF51735">
    <property type="entry name" value="NAD(P)-binding Rossmann-fold domains"/>
    <property type="match status" value="1"/>
</dbReference>
<sequence>MDIGNSGLTGRRVVITGAGRGLGRILASAFDAAGAQLGLVARSAEALHEVAGSLTGEPLVCPGDVRAEGFNESVTERMAERFGGVDVWIANAGVSPQVSTVERTDPKVWRDIVDVNLTGAFLGARAAAAVMGEGGRIIVTGSVIGSRPRAGLAAYAASKSGGHALVQALAQELGPRAITVNAVALGWFDTGMGAHWHRDAERENDIVGHTALGRWGRSADLPGVYLFLAGPGSAYVTGATITVDGGYSLM</sequence>
<gene>
    <name evidence="3" type="primary">fabG_15</name>
    <name evidence="3" type="ORF">NRB20_46470</name>
</gene>